<dbReference type="InterPro" id="IPR005616">
    <property type="entry name" value="CcmH/CycL/Ccl2/NrfF_N"/>
</dbReference>
<evidence type="ECO:0000256" key="6">
    <source>
        <dbReference type="ARBA" id="ARBA00023004"/>
    </source>
</evidence>
<feature type="domain" description="CcmH/CycL/Ccl2/NrfF N-terminal" evidence="8">
    <location>
        <begin position="14"/>
        <end position="156"/>
    </location>
</feature>
<feature type="transmembrane region" description="Helical" evidence="7">
    <location>
        <begin position="108"/>
        <end position="127"/>
    </location>
</feature>
<dbReference type="Gene3D" id="1.10.8.640">
    <property type="entry name" value="Cytochrome C biogenesis protein"/>
    <property type="match status" value="1"/>
</dbReference>
<comment type="similarity">
    <text evidence="1">Belongs to the CcmH/CycL/Ccl2/NrfF family.</text>
</comment>
<dbReference type="InterPro" id="IPR038297">
    <property type="entry name" value="CcmH/CycL/NrfF/Ccl2_sf"/>
</dbReference>
<evidence type="ECO:0000256" key="7">
    <source>
        <dbReference type="SAM" id="Phobius"/>
    </source>
</evidence>
<keyword evidence="6" id="KW-0408">Iron</keyword>
<keyword evidence="7" id="KW-0472">Membrane</keyword>
<evidence type="ECO:0000256" key="2">
    <source>
        <dbReference type="ARBA" id="ARBA00022617"/>
    </source>
</evidence>
<evidence type="ECO:0000256" key="1">
    <source>
        <dbReference type="ARBA" id="ARBA00010342"/>
    </source>
</evidence>
<keyword evidence="9" id="KW-0456">Lyase</keyword>
<dbReference type="GO" id="GO:0046872">
    <property type="term" value="F:metal ion binding"/>
    <property type="evidence" value="ECO:0007669"/>
    <property type="project" value="UniProtKB-KW"/>
</dbReference>
<dbReference type="InterPro" id="IPR051263">
    <property type="entry name" value="C-type_cytochrome_biogenesis"/>
</dbReference>
<keyword evidence="7" id="KW-0812">Transmembrane</keyword>
<keyword evidence="2" id="KW-0349">Heme</keyword>
<dbReference type="GO" id="GO:0017004">
    <property type="term" value="P:cytochrome complex assembly"/>
    <property type="evidence" value="ECO:0007669"/>
    <property type="project" value="UniProtKB-KW"/>
</dbReference>
<keyword evidence="4" id="KW-0732">Signal</keyword>
<dbReference type="EMBL" id="UOFP01000271">
    <property type="protein sequence ID" value="VAW89464.1"/>
    <property type="molecule type" value="Genomic_DNA"/>
</dbReference>
<organism evidence="9">
    <name type="scientific">hydrothermal vent metagenome</name>
    <dbReference type="NCBI Taxonomy" id="652676"/>
    <lineage>
        <taxon>unclassified sequences</taxon>
        <taxon>metagenomes</taxon>
        <taxon>ecological metagenomes</taxon>
    </lineage>
</organism>
<gene>
    <name evidence="9" type="ORF">MNBD_GAMMA18-1470</name>
</gene>
<evidence type="ECO:0000313" key="9">
    <source>
        <dbReference type="EMBL" id="VAW89464.1"/>
    </source>
</evidence>
<dbReference type="PANTHER" id="PTHR47870">
    <property type="entry name" value="CYTOCHROME C-TYPE BIOGENESIS PROTEIN CCMH"/>
    <property type="match status" value="1"/>
</dbReference>
<evidence type="ECO:0000256" key="3">
    <source>
        <dbReference type="ARBA" id="ARBA00022723"/>
    </source>
</evidence>
<dbReference type="FunFam" id="1.10.8.640:FF:000001">
    <property type="entry name" value="Cytochrome c-type biogenesis protein"/>
    <property type="match status" value="1"/>
</dbReference>
<dbReference type="PANTHER" id="PTHR47870:SF1">
    <property type="entry name" value="CYTOCHROME C-TYPE BIOGENESIS PROTEIN CCMH"/>
    <property type="match status" value="1"/>
</dbReference>
<evidence type="ECO:0000259" key="8">
    <source>
        <dbReference type="Pfam" id="PF03918"/>
    </source>
</evidence>
<reference evidence="9" key="1">
    <citation type="submission" date="2018-06" db="EMBL/GenBank/DDBJ databases">
        <authorList>
            <person name="Zhirakovskaya E."/>
        </authorList>
    </citation>
    <scope>NUCLEOTIDE SEQUENCE</scope>
</reference>
<keyword evidence="3" id="KW-0479">Metal-binding</keyword>
<evidence type="ECO:0000256" key="5">
    <source>
        <dbReference type="ARBA" id="ARBA00022748"/>
    </source>
</evidence>
<protein>
    <submittedName>
        <fullName evidence="9">Cytochrome c heme lyase subunit CcmL</fullName>
    </submittedName>
</protein>
<dbReference type="Pfam" id="PF03918">
    <property type="entry name" value="CcmH"/>
    <property type="match status" value="1"/>
</dbReference>
<keyword evidence="7" id="KW-1133">Transmembrane helix</keyword>
<name>A0A3B1A6T2_9ZZZZ</name>
<dbReference type="GO" id="GO:0016829">
    <property type="term" value="F:lyase activity"/>
    <property type="evidence" value="ECO:0007669"/>
    <property type="project" value="UniProtKB-KW"/>
</dbReference>
<sequence length="165" mass="18530">MRFMRLIQVLSTGLLLLAASVVVANEAMPMAKDTVLEAQVMAISHELRCLVCQNQTIADSDAELAIDLRNQVREMIVAGKDKDEIVDYMVVRYGDFIRYRPPVQPTTYVLWFGPFVLFAVGLGVLILNIRSRRQSASEADEEQLSADERTRVQALLKQTSGDENK</sequence>
<evidence type="ECO:0000256" key="4">
    <source>
        <dbReference type="ARBA" id="ARBA00022729"/>
    </source>
</evidence>
<accession>A0A3B1A6T2</accession>
<keyword evidence="5" id="KW-0201">Cytochrome c-type biogenesis</keyword>
<dbReference type="AlphaFoldDB" id="A0A3B1A6T2"/>
<dbReference type="CDD" id="cd16378">
    <property type="entry name" value="CcmH_N"/>
    <property type="match status" value="1"/>
</dbReference>
<dbReference type="GO" id="GO:0005886">
    <property type="term" value="C:plasma membrane"/>
    <property type="evidence" value="ECO:0007669"/>
    <property type="project" value="TreeGrafter"/>
</dbReference>
<proteinExistence type="inferred from homology"/>